<comment type="caution">
    <text evidence="3">The sequence shown here is derived from an EMBL/GenBank/DDBJ whole genome shotgun (WGS) entry which is preliminary data.</text>
</comment>
<evidence type="ECO:0000313" key="4">
    <source>
        <dbReference type="Proteomes" id="UP000017861"/>
    </source>
</evidence>
<feature type="region of interest" description="Disordered" evidence="1">
    <location>
        <begin position="574"/>
        <end position="643"/>
    </location>
</feature>
<dbReference type="AlphaFoldDB" id="V5BSV1"/>
<dbReference type="OrthoDB" id="258495at2759"/>
<accession>V5BSV1</accession>
<dbReference type="Proteomes" id="UP000017861">
    <property type="component" value="Unassembled WGS sequence"/>
</dbReference>
<sequence length="1077" mass="119440">MPLTFGPHAAPTVVEGSAKRLEFFFRGMENPPVGFDSTPATSTFPPNKDETAFRHAVSMNFGKVDLSEMEEEEECGCEYERLVGREEKEVLCVPRGAASTLQGLGWKANYEPKKEDSLFIHLNDAKNKTYETSTVADTTFKQFDHLPDSGKTERQERVREVVGAVKASDPGTGMTHEEEEEEKGIQKLGKDPGTAWGAVKRKDDPEECAGSGVFAFPHSMVLNKPQTVAFFQNYFVPTTQSPSSPAPMCENKTPIDYTQRGKSHSLFSGENEPVPTETEALLSLMNGEESASIPPTSRSVGRYLFSTQRECNDKDDLMPTAEGMHSVFLRRELMELERDAAAFLEEEHVARCSLEEEEVNGRDLLLNAVQLDLDTLCFGEVDMEGDQMYTTPPANPKPYSPVLDNMDDHHELFLRNTRIGSNIDDDVVTPLEKLLRESSPNVRNLSTFNSPANGVYTNIYEPPSGKVEVAASKLSSGASRIGLLAKNAPKSLSFEAAQSQLSPWCLLETQRHQLEMERRLTQRDRDNLERAIDARHQCIQIPSDAHAQLRFEPSDSFTRERQLILGSFGITGQKISQADTSTPQKEGKERGSHHHLHYHQQREQQAVLQPQTHEEGMPGVGVSPISPHTFVSSPSPPKLLAQKPSPTEATIFAEACEAKYKESLTAMKELIELYQAFIKTKPQPKMLSGESQIQVYNSNVNEPAAFSIVTYEKRLARIKKLCSSFNTKTSVTHYYRRILHTPPLPLSLLPENVTDGISQNYMSALVKGTIIPHRSSVEGVENTRRTDDSGAAKYPSHRFAGFCESGVGYAVQKAKPTPFVADENNERGGTFYCQNTDSYLPPHRRIKTPPASLAWEKQISTKEVSVSWPVLRWDAQRSENILISRNGTTCMVDASRLLQLIALEKEQTGKAVPCAKIPMFALGTVGIAEGEFVFEVRIDAHPSSTHTPPSVFAVGITTKYYRGAHQKSPAYLFRSDGTIAACSDDETGVPYGCPYHCGSHITVYLSLIRKELHFSLNGQPLGVAFRFRGVEDPEPLFPLVVLGGEGHSASFVPPSAPQLPQHVIPPAHWSMHVVQSH</sequence>
<feature type="compositionally biased region" description="Polar residues" evidence="1">
    <location>
        <begin position="574"/>
        <end position="584"/>
    </location>
</feature>
<gene>
    <name evidence="3" type="ORF">TCDM_02027</name>
</gene>
<dbReference type="Gene3D" id="2.60.120.920">
    <property type="match status" value="1"/>
</dbReference>
<evidence type="ECO:0000256" key="1">
    <source>
        <dbReference type="SAM" id="MobiDB-lite"/>
    </source>
</evidence>
<feature type="domain" description="B30.2/SPRY" evidence="2">
    <location>
        <begin position="860"/>
        <end position="1058"/>
    </location>
</feature>
<dbReference type="PROSITE" id="PS50188">
    <property type="entry name" value="B302_SPRY"/>
    <property type="match status" value="1"/>
</dbReference>
<dbReference type="InterPro" id="IPR043136">
    <property type="entry name" value="B30.2/SPRY_sf"/>
</dbReference>
<dbReference type="SUPFAM" id="SSF49899">
    <property type="entry name" value="Concanavalin A-like lectins/glucanases"/>
    <property type="match status" value="1"/>
</dbReference>
<reference evidence="3 4" key="1">
    <citation type="journal article" date="2014" name="Genome Announc.">
        <title>Trypanosoma cruzi Clone Dm28c Draft Genome Sequence.</title>
        <authorList>
            <person name="Grisard E.C."/>
            <person name="Teixeira S.M."/>
            <person name="de Almeida L.G."/>
            <person name="Stoco P.H."/>
            <person name="Gerber A.L."/>
            <person name="Talavera-Lopez C."/>
            <person name="Lima O.C."/>
            <person name="Andersson B."/>
            <person name="de Vasconcelos A.T."/>
        </authorList>
    </citation>
    <scope>NUCLEOTIDE SEQUENCE [LARGE SCALE GENOMIC DNA]</scope>
    <source>
        <strain evidence="3 4">Dm28c</strain>
    </source>
</reference>
<dbReference type="InterPro" id="IPR013320">
    <property type="entry name" value="ConA-like_dom_sf"/>
</dbReference>
<evidence type="ECO:0000259" key="2">
    <source>
        <dbReference type="PROSITE" id="PS50188"/>
    </source>
</evidence>
<protein>
    <recommendedName>
        <fullName evidence="2">B30.2/SPRY domain-containing protein</fullName>
    </recommendedName>
</protein>
<dbReference type="InterPro" id="IPR001870">
    <property type="entry name" value="B30.2/SPRY"/>
</dbReference>
<dbReference type="EMBL" id="AYLP01000013">
    <property type="protein sequence ID" value="ESS69272.1"/>
    <property type="molecule type" value="Genomic_DNA"/>
</dbReference>
<organism evidence="3 4">
    <name type="scientific">Trypanosoma cruzi Dm28c</name>
    <dbReference type="NCBI Taxonomy" id="1416333"/>
    <lineage>
        <taxon>Eukaryota</taxon>
        <taxon>Discoba</taxon>
        <taxon>Euglenozoa</taxon>
        <taxon>Kinetoplastea</taxon>
        <taxon>Metakinetoplastina</taxon>
        <taxon>Trypanosomatida</taxon>
        <taxon>Trypanosomatidae</taxon>
        <taxon>Trypanosoma</taxon>
        <taxon>Schizotrypanum</taxon>
    </lineage>
</organism>
<dbReference type="CDD" id="cd11709">
    <property type="entry name" value="SPRY"/>
    <property type="match status" value="1"/>
</dbReference>
<dbReference type="Pfam" id="PF00622">
    <property type="entry name" value="SPRY"/>
    <property type="match status" value="1"/>
</dbReference>
<dbReference type="SMART" id="SM00449">
    <property type="entry name" value="SPRY"/>
    <property type="match status" value="1"/>
</dbReference>
<evidence type="ECO:0000313" key="3">
    <source>
        <dbReference type="EMBL" id="ESS69272.1"/>
    </source>
</evidence>
<name>V5BSV1_TRYCR</name>
<proteinExistence type="predicted"/>
<dbReference type="InterPro" id="IPR003877">
    <property type="entry name" value="SPRY_dom"/>
</dbReference>
<dbReference type="VEuPathDB" id="TriTrypDB:TCDM_02027"/>